<reference evidence="3 4" key="1">
    <citation type="journal article" date="2015" name="Genome Announc.">
        <title>Draft Genome Sequence of Filamentous Marine Cyanobacterium Lyngbya confervoides Strain BDU141951.</title>
        <authorList>
            <person name="Chandrababunaidu M.M."/>
            <person name="Sen D."/>
            <person name="Tripathy S."/>
        </authorList>
    </citation>
    <scope>NUCLEOTIDE SEQUENCE [LARGE SCALE GENOMIC DNA]</scope>
    <source>
        <strain evidence="3 4">BDU141951</strain>
    </source>
</reference>
<dbReference type="RefSeq" id="WP_236096160.1">
    <property type="nucleotide sequence ID" value="NZ_JTHE03000059.1"/>
</dbReference>
<evidence type="ECO:0000313" key="3">
    <source>
        <dbReference type="EMBL" id="MCM1983241.1"/>
    </source>
</evidence>
<evidence type="ECO:0000256" key="2">
    <source>
        <dbReference type="SAM" id="SignalP"/>
    </source>
</evidence>
<keyword evidence="2" id="KW-0732">Signal</keyword>
<feature type="chain" id="PRO_5044784201" evidence="2">
    <location>
        <begin position="31"/>
        <end position="210"/>
    </location>
</feature>
<dbReference type="AlphaFoldDB" id="A0ABD4T390"/>
<accession>A0ABD4T390</accession>
<feature type="compositionally biased region" description="Pro residues" evidence="1">
    <location>
        <begin position="181"/>
        <end position="196"/>
    </location>
</feature>
<feature type="region of interest" description="Disordered" evidence="1">
    <location>
        <begin position="170"/>
        <end position="210"/>
    </location>
</feature>
<keyword evidence="4" id="KW-1185">Reference proteome</keyword>
<dbReference type="InterPro" id="IPR025478">
    <property type="entry name" value="COP23"/>
</dbReference>
<feature type="signal peptide" evidence="2">
    <location>
        <begin position="1"/>
        <end position="30"/>
    </location>
</feature>
<dbReference type="EMBL" id="JTHE03000059">
    <property type="protein sequence ID" value="MCM1983241.1"/>
    <property type="molecule type" value="Genomic_DNA"/>
</dbReference>
<proteinExistence type="predicted"/>
<sequence length="210" mass="22441">MKFRPFVPSLLTAVLASAAAMTAVSGSAFANPTGAKFLCKNYGGVPTTMARTSRGEARVIAWRTREFGEDYPPQVRCDIVSKRFQEFYEKGTLNFLTTGIINRQPVVCVAQHKGGACSDLLFTLRPGSNPGLTLQRLLDVRVRASGPLNESASRTYIDMEEFLATAPIIGNSTPVETTPATPDPAAAPDPATPPKASPDSSTVPVPGELW</sequence>
<comment type="caution">
    <text evidence="3">The sequence shown here is derived from an EMBL/GenBank/DDBJ whole genome shotgun (WGS) entry which is preliminary data.</text>
</comment>
<protein>
    <submittedName>
        <fullName evidence="3">COP23 domain-containing protein</fullName>
    </submittedName>
</protein>
<organism evidence="3 4">
    <name type="scientific">Lyngbya confervoides BDU141951</name>
    <dbReference type="NCBI Taxonomy" id="1574623"/>
    <lineage>
        <taxon>Bacteria</taxon>
        <taxon>Bacillati</taxon>
        <taxon>Cyanobacteriota</taxon>
        <taxon>Cyanophyceae</taxon>
        <taxon>Oscillatoriophycideae</taxon>
        <taxon>Oscillatoriales</taxon>
        <taxon>Microcoleaceae</taxon>
        <taxon>Lyngbya</taxon>
    </lineage>
</organism>
<gene>
    <name evidence="3" type="ORF">QQ91_0010455</name>
</gene>
<evidence type="ECO:0000313" key="4">
    <source>
        <dbReference type="Proteomes" id="UP000031561"/>
    </source>
</evidence>
<dbReference type="Proteomes" id="UP000031561">
    <property type="component" value="Unassembled WGS sequence"/>
</dbReference>
<name>A0ABD4T390_9CYAN</name>
<evidence type="ECO:0000256" key="1">
    <source>
        <dbReference type="SAM" id="MobiDB-lite"/>
    </source>
</evidence>
<dbReference type="Pfam" id="PF14218">
    <property type="entry name" value="COP23"/>
    <property type="match status" value="1"/>
</dbReference>